<protein>
    <submittedName>
        <fullName evidence="2">Uncharacterized protein</fullName>
    </submittedName>
</protein>
<keyword evidence="3" id="KW-1185">Reference proteome</keyword>
<name>A0AAW0CK27_9AGAR</name>
<feature type="compositionally biased region" description="Basic and acidic residues" evidence="1">
    <location>
        <begin position="29"/>
        <end position="47"/>
    </location>
</feature>
<accession>A0AAW0CK27</accession>
<dbReference type="Proteomes" id="UP001383192">
    <property type="component" value="Unassembled WGS sequence"/>
</dbReference>
<feature type="compositionally biased region" description="Basic and acidic residues" evidence="1">
    <location>
        <begin position="55"/>
        <end position="68"/>
    </location>
</feature>
<dbReference type="EMBL" id="JAYKXP010000038">
    <property type="protein sequence ID" value="KAK7040163.1"/>
    <property type="molecule type" value="Genomic_DNA"/>
</dbReference>
<sequence length="171" mass="19320">MSSLIKRIPEETLRTIFTYCLAQAGSPKAAEETRKSILKAFPDESRWQRAANASKVKDSTEPQENHEGDAEEFDDEGEESEDDEEEEASDEDGEGNYSESGDVEEYDYEGEYENGDGEYYYEPEPDPEPEYVRPQPSIARKLGISGPLASFIDYGDGTYEDCFGYDSDGYY</sequence>
<dbReference type="AlphaFoldDB" id="A0AAW0CK27"/>
<comment type="caution">
    <text evidence="2">The sequence shown here is derived from an EMBL/GenBank/DDBJ whole genome shotgun (WGS) entry which is preliminary data.</text>
</comment>
<organism evidence="2 3">
    <name type="scientific">Paramarasmius palmivorus</name>
    <dbReference type="NCBI Taxonomy" id="297713"/>
    <lineage>
        <taxon>Eukaryota</taxon>
        <taxon>Fungi</taxon>
        <taxon>Dikarya</taxon>
        <taxon>Basidiomycota</taxon>
        <taxon>Agaricomycotina</taxon>
        <taxon>Agaricomycetes</taxon>
        <taxon>Agaricomycetidae</taxon>
        <taxon>Agaricales</taxon>
        <taxon>Marasmiineae</taxon>
        <taxon>Marasmiaceae</taxon>
        <taxon>Paramarasmius</taxon>
    </lineage>
</organism>
<gene>
    <name evidence="2" type="ORF">VNI00_009969</name>
</gene>
<evidence type="ECO:0000313" key="2">
    <source>
        <dbReference type="EMBL" id="KAK7040163.1"/>
    </source>
</evidence>
<proteinExistence type="predicted"/>
<evidence type="ECO:0000313" key="3">
    <source>
        <dbReference type="Proteomes" id="UP001383192"/>
    </source>
</evidence>
<evidence type="ECO:0000256" key="1">
    <source>
        <dbReference type="SAM" id="MobiDB-lite"/>
    </source>
</evidence>
<reference evidence="2 3" key="1">
    <citation type="submission" date="2024-01" db="EMBL/GenBank/DDBJ databases">
        <title>A draft genome for a cacao thread blight-causing isolate of Paramarasmius palmivorus.</title>
        <authorList>
            <person name="Baruah I.K."/>
            <person name="Bukari Y."/>
            <person name="Amoako-Attah I."/>
            <person name="Meinhardt L.W."/>
            <person name="Bailey B.A."/>
            <person name="Cohen S.P."/>
        </authorList>
    </citation>
    <scope>NUCLEOTIDE SEQUENCE [LARGE SCALE GENOMIC DNA]</scope>
    <source>
        <strain evidence="2 3">GH-12</strain>
    </source>
</reference>
<feature type="compositionally biased region" description="Acidic residues" evidence="1">
    <location>
        <begin position="101"/>
        <end position="129"/>
    </location>
</feature>
<feature type="compositionally biased region" description="Acidic residues" evidence="1">
    <location>
        <begin position="69"/>
        <end position="94"/>
    </location>
</feature>
<feature type="region of interest" description="Disordered" evidence="1">
    <location>
        <begin position="24"/>
        <end position="137"/>
    </location>
</feature>